<sequence length="97" mass="10895">MPVLEWLQTARSDLLAIVDYISDDNPDAAQRLKDDIEALVSALIEHPRLYRTGRVPGTREMVVRSNYIVVYVEDARAITVLRVLHAAQQWPSTPPGA</sequence>
<evidence type="ECO:0000313" key="4">
    <source>
        <dbReference type="Proteomes" id="UP001501671"/>
    </source>
</evidence>
<comment type="caution">
    <text evidence="3">The sequence shown here is derived from an EMBL/GenBank/DDBJ whole genome shotgun (WGS) entry which is preliminary data.</text>
</comment>
<evidence type="ECO:0000313" key="3">
    <source>
        <dbReference type="EMBL" id="GAA4337985.1"/>
    </source>
</evidence>
<dbReference type="Proteomes" id="UP001501671">
    <property type="component" value="Unassembled WGS sequence"/>
</dbReference>
<evidence type="ECO:0000256" key="1">
    <source>
        <dbReference type="ARBA" id="ARBA00006226"/>
    </source>
</evidence>
<keyword evidence="2" id="KW-1277">Toxin-antitoxin system</keyword>
<reference evidence="4" key="1">
    <citation type="journal article" date="2019" name="Int. J. Syst. Evol. Microbiol.">
        <title>The Global Catalogue of Microorganisms (GCM) 10K type strain sequencing project: providing services to taxonomists for standard genome sequencing and annotation.</title>
        <authorList>
            <consortium name="The Broad Institute Genomics Platform"/>
            <consortium name="The Broad Institute Genome Sequencing Center for Infectious Disease"/>
            <person name="Wu L."/>
            <person name="Ma J."/>
        </authorList>
    </citation>
    <scope>NUCLEOTIDE SEQUENCE [LARGE SCALE GENOMIC DNA]</scope>
    <source>
        <strain evidence="4">JCM 17666</strain>
    </source>
</reference>
<accession>A0ABP8HDV2</accession>
<dbReference type="PANTHER" id="PTHR33755">
    <property type="entry name" value="TOXIN PARE1-RELATED"/>
    <property type="match status" value="1"/>
</dbReference>
<dbReference type="InterPro" id="IPR051803">
    <property type="entry name" value="TA_system_RelE-like_toxin"/>
</dbReference>
<dbReference type="Gene3D" id="3.30.2310.20">
    <property type="entry name" value="RelE-like"/>
    <property type="match status" value="1"/>
</dbReference>
<organism evidence="3 4">
    <name type="scientific">Pigmentiphaga soli</name>
    <dbReference type="NCBI Taxonomy" id="1007095"/>
    <lineage>
        <taxon>Bacteria</taxon>
        <taxon>Pseudomonadati</taxon>
        <taxon>Pseudomonadota</taxon>
        <taxon>Betaproteobacteria</taxon>
        <taxon>Burkholderiales</taxon>
        <taxon>Alcaligenaceae</taxon>
        <taxon>Pigmentiphaga</taxon>
    </lineage>
</organism>
<dbReference type="EMBL" id="BAABFO010000018">
    <property type="protein sequence ID" value="GAA4337985.1"/>
    <property type="molecule type" value="Genomic_DNA"/>
</dbReference>
<evidence type="ECO:0000256" key="2">
    <source>
        <dbReference type="ARBA" id="ARBA00022649"/>
    </source>
</evidence>
<comment type="similarity">
    <text evidence="1">Belongs to the RelE toxin family.</text>
</comment>
<dbReference type="NCBIfam" id="TIGR02385">
    <property type="entry name" value="RelE_StbE"/>
    <property type="match status" value="1"/>
</dbReference>
<name>A0ABP8HDV2_9BURK</name>
<keyword evidence="4" id="KW-1185">Reference proteome</keyword>
<proteinExistence type="inferred from homology"/>
<dbReference type="InterPro" id="IPR007712">
    <property type="entry name" value="RelE/ParE_toxin"/>
</dbReference>
<protein>
    <submittedName>
        <fullName evidence="3">Type II toxin-antitoxin system RelE/ParE family toxin</fullName>
    </submittedName>
</protein>
<dbReference type="RefSeq" id="WP_345251110.1">
    <property type="nucleotide sequence ID" value="NZ_BAABFO010000018.1"/>
</dbReference>
<dbReference type="InterPro" id="IPR035093">
    <property type="entry name" value="RelE/ParE_toxin_dom_sf"/>
</dbReference>
<gene>
    <name evidence="3" type="ORF">GCM10023144_34450</name>
</gene>
<dbReference type="Pfam" id="PF05016">
    <property type="entry name" value="ParE_toxin"/>
    <property type="match status" value="1"/>
</dbReference>